<dbReference type="Proteomes" id="UP000014500">
    <property type="component" value="Unassembled WGS sequence"/>
</dbReference>
<dbReference type="PANTHER" id="PTHR11616">
    <property type="entry name" value="SODIUM/CHLORIDE DEPENDENT TRANSPORTER"/>
    <property type="match status" value="1"/>
</dbReference>
<dbReference type="PhylomeDB" id="T1IX10"/>
<organism evidence="11 12">
    <name type="scientific">Strigamia maritima</name>
    <name type="common">European centipede</name>
    <name type="synonym">Geophilus maritimus</name>
    <dbReference type="NCBI Taxonomy" id="126957"/>
    <lineage>
        <taxon>Eukaryota</taxon>
        <taxon>Metazoa</taxon>
        <taxon>Ecdysozoa</taxon>
        <taxon>Arthropoda</taxon>
        <taxon>Myriapoda</taxon>
        <taxon>Chilopoda</taxon>
        <taxon>Pleurostigmophora</taxon>
        <taxon>Geophilomorpha</taxon>
        <taxon>Linotaeniidae</taxon>
        <taxon>Strigamia</taxon>
    </lineage>
</organism>
<feature type="transmembrane region" description="Helical" evidence="10">
    <location>
        <begin position="363"/>
        <end position="384"/>
    </location>
</feature>
<evidence type="ECO:0000256" key="4">
    <source>
        <dbReference type="ARBA" id="ARBA00022692"/>
    </source>
</evidence>
<dbReference type="GO" id="GO:0035725">
    <property type="term" value="P:sodium ion transmembrane transport"/>
    <property type="evidence" value="ECO:0007669"/>
    <property type="project" value="TreeGrafter"/>
</dbReference>
<keyword evidence="5" id="KW-0769">Symport</keyword>
<comment type="subcellular location">
    <subcellularLocation>
        <location evidence="1">Membrane</location>
        <topology evidence="1">Multi-pass membrane protein</topology>
    </subcellularLocation>
</comment>
<evidence type="ECO:0000256" key="10">
    <source>
        <dbReference type="SAM" id="Phobius"/>
    </source>
</evidence>
<feature type="transmembrane region" description="Helical" evidence="10">
    <location>
        <begin position="266"/>
        <end position="288"/>
    </location>
</feature>
<evidence type="ECO:0000256" key="6">
    <source>
        <dbReference type="ARBA" id="ARBA00022989"/>
    </source>
</evidence>
<dbReference type="GO" id="GO:0046872">
    <property type="term" value="F:metal ion binding"/>
    <property type="evidence" value="ECO:0007669"/>
    <property type="project" value="UniProtKB-KW"/>
</dbReference>
<accession>T1IX10</accession>
<evidence type="ECO:0000256" key="8">
    <source>
        <dbReference type="PIRSR" id="PIRSR600175-1"/>
    </source>
</evidence>
<sequence length="653" mass="74546">MPSGFVSRLSGLSGIRQFNQRNTLFEHPKWKHPHTFFILMCLATVDPNDISEHAARLYIGGGLSFLVIEALLLFLIGIPLTFLETQIGQYFGQCNIQVFYHMCPVAIGVGIIQVYNLYLHLIRGAIILSWMLNYLLASISFQSVWGHCGQEWNKPNCFTKIQWEDCIGKGELYYNNSCNSITEFCHKFNMEEFNHSHCFNDEEVETPFKLFIRNHSNPGRDYFIYSLRNALGSGITDAYTILNYTVAWLIIFSCVHNGISKSGIVISHVLFVFSTFLCVAVLIAAAIFPGGFDGIIVGLQTKNSSVFQDSMFHTFDTSWQVAIPELIDRLRIGYGIIVFLASLNQYNTNFFKYAAASALYANTYNLATTFIVYSLSATSISVAMPGEHELMVTNLLEPLSTVRENPNLIGFHPRPQLWSFFLFLIYSAKTVANNYIVLECIVFTLSDIIPSVTSNTHTRRIRIVLVVVGWFLGLLFFISNPLQLIEDLYNVVNMDIELMTVLQVLIFSLVYGFASKVKNRHFKNLLDMTGWYNILFHILQFAYYGVIPVFIMIFGITRLRTFSSEGRFPTDKVWKVFIATVHVLKTPIIIFGFAGYKIWKAHKLKQQLKTQFIPTNLWLPQPVIPSEPYKSVYKPGTWKYRLDMILDGIGVEK</sequence>
<keyword evidence="3" id="KW-0813">Transport</keyword>
<keyword evidence="9" id="KW-1015">Disulfide bond</keyword>
<evidence type="ECO:0000313" key="12">
    <source>
        <dbReference type="Proteomes" id="UP000014500"/>
    </source>
</evidence>
<feature type="transmembrane region" description="Helical" evidence="10">
    <location>
        <begin position="461"/>
        <end position="478"/>
    </location>
</feature>
<dbReference type="PANTHER" id="PTHR11616:SF240">
    <property type="entry name" value="BLOATED TUBULES, ISOFORM B-RELATED"/>
    <property type="match status" value="1"/>
</dbReference>
<feature type="binding site" evidence="8">
    <location>
        <position position="45"/>
    </location>
    <ligand>
        <name>Na(+)</name>
        <dbReference type="ChEBI" id="CHEBI:29101"/>
        <label>1</label>
    </ligand>
</feature>
<evidence type="ECO:0000256" key="2">
    <source>
        <dbReference type="ARBA" id="ARBA00006459"/>
    </source>
</evidence>
<evidence type="ECO:0000256" key="9">
    <source>
        <dbReference type="PIRSR" id="PIRSR600175-2"/>
    </source>
</evidence>
<protein>
    <submittedName>
        <fullName evidence="11">Uncharacterized protein</fullName>
    </submittedName>
</protein>
<evidence type="ECO:0000256" key="7">
    <source>
        <dbReference type="ARBA" id="ARBA00023136"/>
    </source>
</evidence>
<comment type="similarity">
    <text evidence="2">Belongs to the sodium:neurotransmitter symporter (SNF) (TC 2.A.22) family.</text>
</comment>
<reference evidence="11" key="2">
    <citation type="submission" date="2015-02" db="UniProtKB">
        <authorList>
            <consortium name="EnsemblMetazoa"/>
        </authorList>
    </citation>
    <scope>IDENTIFICATION</scope>
</reference>
<keyword evidence="8" id="KW-0915">Sodium</keyword>
<dbReference type="InterPro" id="IPR000175">
    <property type="entry name" value="Na/ntran_symport"/>
</dbReference>
<dbReference type="InterPro" id="IPR037272">
    <property type="entry name" value="SNS_sf"/>
</dbReference>
<feature type="transmembrane region" description="Helical" evidence="10">
    <location>
        <begin position="241"/>
        <end position="259"/>
    </location>
</feature>
<dbReference type="GO" id="GO:0015293">
    <property type="term" value="F:symporter activity"/>
    <property type="evidence" value="ECO:0007669"/>
    <property type="project" value="UniProtKB-KW"/>
</dbReference>
<feature type="transmembrane region" description="Helical" evidence="10">
    <location>
        <begin position="534"/>
        <end position="556"/>
    </location>
</feature>
<dbReference type="eggNOG" id="KOG3660">
    <property type="taxonomic scope" value="Eukaryota"/>
</dbReference>
<name>T1IX10_STRMM</name>
<feature type="transmembrane region" description="Helical" evidence="10">
    <location>
        <begin position="498"/>
        <end position="514"/>
    </location>
</feature>
<dbReference type="EMBL" id="JH431639">
    <property type="status" value="NOT_ANNOTATED_CDS"/>
    <property type="molecule type" value="Genomic_DNA"/>
</dbReference>
<feature type="transmembrane region" description="Helical" evidence="10">
    <location>
        <begin position="332"/>
        <end position="351"/>
    </location>
</feature>
<feature type="transmembrane region" description="Helical" evidence="10">
    <location>
        <begin position="420"/>
        <end position="449"/>
    </location>
</feature>
<feature type="transmembrane region" description="Helical" evidence="10">
    <location>
        <begin position="125"/>
        <end position="145"/>
    </location>
</feature>
<feature type="transmembrane region" description="Helical" evidence="10">
    <location>
        <begin position="57"/>
        <end position="78"/>
    </location>
</feature>
<feature type="disulfide bond" evidence="9">
    <location>
        <begin position="148"/>
        <end position="157"/>
    </location>
</feature>
<feature type="transmembrane region" description="Helical" evidence="10">
    <location>
        <begin position="98"/>
        <end position="118"/>
    </location>
</feature>
<keyword evidence="12" id="KW-1185">Reference proteome</keyword>
<reference evidence="12" key="1">
    <citation type="submission" date="2011-05" db="EMBL/GenBank/DDBJ databases">
        <authorList>
            <person name="Richards S.R."/>
            <person name="Qu J."/>
            <person name="Jiang H."/>
            <person name="Jhangiani S.N."/>
            <person name="Agravi P."/>
            <person name="Goodspeed R."/>
            <person name="Gross S."/>
            <person name="Mandapat C."/>
            <person name="Jackson L."/>
            <person name="Mathew T."/>
            <person name="Pu L."/>
            <person name="Thornton R."/>
            <person name="Saada N."/>
            <person name="Wilczek-Boney K.B."/>
            <person name="Lee S."/>
            <person name="Kovar C."/>
            <person name="Wu Y."/>
            <person name="Scherer S.E."/>
            <person name="Worley K.C."/>
            <person name="Muzny D.M."/>
            <person name="Gibbs R."/>
        </authorList>
    </citation>
    <scope>NUCLEOTIDE SEQUENCE</scope>
    <source>
        <strain evidence="12">Brora</strain>
    </source>
</reference>
<evidence type="ECO:0000256" key="5">
    <source>
        <dbReference type="ARBA" id="ARBA00022847"/>
    </source>
</evidence>
<keyword evidence="8" id="KW-0479">Metal-binding</keyword>
<evidence type="ECO:0000313" key="11">
    <source>
        <dbReference type="EnsemblMetazoa" id="SMAR005740-PA"/>
    </source>
</evidence>
<feature type="transmembrane region" description="Helical" evidence="10">
    <location>
        <begin position="576"/>
        <end position="599"/>
    </location>
</feature>
<evidence type="ECO:0000256" key="3">
    <source>
        <dbReference type="ARBA" id="ARBA00022448"/>
    </source>
</evidence>
<keyword evidence="6 10" id="KW-1133">Transmembrane helix</keyword>
<dbReference type="Pfam" id="PF00209">
    <property type="entry name" value="SNF"/>
    <property type="match status" value="1"/>
</dbReference>
<keyword evidence="7 10" id="KW-0472">Membrane</keyword>
<dbReference type="PROSITE" id="PS50267">
    <property type="entry name" value="NA_NEUROTRAN_SYMP_3"/>
    <property type="match status" value="1"/>
</dbReference>
<keyword evidence="4 10" id="KW-0812">Transmembrane</keyword>
<proteinExistence type="inferred from homology"/>
<dbReference type="GO" id="GO:0005886">
    <property type="term" value="C:plasma membrane"/>
    <property type="evidence" value="ECO:0007669"/>
    <property type="project" value="TreeGrafter"/>
</dbReference>
<dbReference type="PRINTS" id="PR00176">
    <property type="entry name" value="NANEUSMPORT"/>
</dbReference>
<dbReference type="AlphaFoldDB" id="T1IX10"/>
<dbReference type="HOGENOM" id="CLU_419991_0_0_1"/>
<dbReference type="EnsemblMetazoa" id="SMAR005740-RA">
    <property type="protein sequence ID" value="SMAR005740-PA"/>
    <property type="gene ID" value="SMAR005740"/>
</dbReference>
<dbReference type="SUPFAM" id="SSF161070">
    <property type="entry name" value="SNF-like"/>
    <property type="match status" value="1"/>
</dbReference>
<evidence type="ECO:0000256" key="1">
    <source>
        <dbReference type="ARBA" id="ARBA00004141"/>
    </source>
</evidence>